<evidence type="ECO:0000313" key="1">
    <source>
        <dbReference type="EMBL" id="GME91789.1"/>
    </source>
</evidence>
<name>A0ACB5TNQ6_AMBMO</name>
<dbReference type="Proteomes" id="UP001165064">
    <property type="component" value="Unassembled WGS sequence"/>
</dbReference>
<organism evidence="1 2">
    <name type="scientific">Ambrosiozyma monospora</name>
    <name type="common">Yeast</name>
    <name type="synonym">Endomycopsis monosporus</name>
    <dbReference type="NCBI Taxonomy" id="43982"/>
    <lineage>
        <taxon>Eukaryota</taxon>
        <taxon>Fungi</taxon>
        <taxon>Dikarya</taxon>
        <taxon>Ascomycota</taxon>
        <taxon>Saccharomycotina</taxon>
        <taxon>Pichiomycetes</taxon>
        <taxon>Pichiales</taxon>
        <taxon>Pichiaceae</taxon>
        <taxon>Ambrosiozyma</taxon>
    </lineage>
</organism>
<comment type="caution">
    <text evidence="1">The sequence shown here is derived from an EMBL/GenBank/DDBJ whole genome shotgun (WGS) entry which is preliminary data.</text>
</comment>
<keyword evidence="2" id="KW-1185">Reference proteome</keyword>
<proteinExistence type="predicted"/>
<accession>A0ACB5TNQ6</accession>
<gene>
    <name evidence="1" type="ORF">Amon02_000897800</name>
</gene>
<protein>
    <submittedName>
        <fullName evidence="1">Unnamed protein product</fullName>
    </submittedName>
</protein>
<dbReference type="EMBL" id="BSXS01008202">
    <property type="protein sequence ID" value="GME91789.1"/>
    <property type="molecule type" value="Genomic_DNA"/>
</dbReference>
<reference evidence="1" key="1">
    <citation type="submission" date="2023-04" db="EMBL/GenBank/DDBJ databases">
        <title>Ambrosiozyma monospora NBRC 10751.</title>
        <authorList>
            <person name="Ichikawa N."/>
            <person name="Sato H."/>
            <person name="Tonouchi N."/>
        </authorList>
    </citation>
    <scope>NUCLEOTIDE SEQUENCE</scope>
    <source>
        <strain evidence="1">NBRC 10751</strain>
    </source>
</reference>
<evidence type="ECO:0000313" key="2">
    <source>
        <dbReference type="Proteomes" id="UP001165064"/>
    </source>
</evidence>
<sequence length="328" mass="38099">MLHVLSGLEGSYVRYSETFDPKNIAHLLKGPDYLINMHLNPSLKDIIKRLMVYGKIYFALRSFSEIHSTLVEGQIIHDLCHEISSILKDYEYFLYFEVEQEFKNNADFSITSLEQMLSMRVAPEFNHLYEIITEINRENERRSDRTNMANMRFQSIMKSLKEDYYTGTLDGVTSDSRRSNSVKGGLALRIIQNRLDRYKGDLSSFNFLSKLLTAVSKSYVRMLNRWLELGIIDDPADEFLIHQDTTTNSEYRRSADFWADKFTIRDEGQVTQLEPLGVQKKIILTGKYLNVLDECGIDVHSFDGFQNQIVSLQDADLLPLKGILRRFE</sequence>